<evidence type="ECO:0000313" key="1">
    <source>
        <dbReference type="EMBL" id="OOF95238.1"/>
    </source>
</evidence>
<accession>A0A1R3RL73</accession>
<dbReference type="OrthoDB" id="10565360at2759"/>
<name>A0A1R3RL73_ASPC5</name>
<evidence type="ECO:0000313" key="2">
    <source>
        <dbReference type="Proteomes" id="UP000188318"/>
    </source>
</evidence>
<keyword evidence="2" id="KW-1185">Reference proteome</keyword>
<dbReference type="AlphaFoldDB" id="A0A1R3RL73"/>
<reference evidence="2" key="1">
    <citation type="journal article" date="2017" name="Genome Biol.">
        <title>Comparative genomics reveals high biological diversity and specific adaptations in the industrially and medically important fungal genus Aspergillus.</title>
        <authorList>
            <person name="de Vries R.P."/>
            <person name="Riley R."/>
            <person name="Wiebenga A."/>
            <person name="Aguilar-Osorio G."/>
            <person name="Amillis S."/>
            <person name="Uchima C.A."/>
            <person name="Anderluh G."/>
            <person name="Asadollahi M."/>
            <person name="Askin M."/>
            <person name="Barry K."/>
            <person name="Battaglia E."/>
            <person name="Bayram O."/>
            <person name="Benocci T."/>
            <person name="Braus-Stromeyer S.A."/>
            <person name="Caldana C."/>
            <person name="Canovas D."/>
            <person name="Cerqueira G.C."/>
            <person name="Chen F."/>
            <person name="Chen W."/>
            <person name="Choi C."/>
            <person name="Clum A."/>
            <person name="Dos Santos R.A."/>
            <person name="Damasio A.R."/>
            <person name="Diallinas G."/>
            <person name="Emri T."/>
            <person name="Fekete E."/>
            <person name="Flipphi M."/>
            <person name="Freyberg S."/>
            <person name="Gallo A."/>
            <person name="Gournas C."/>
            <person name="Habgood R."/>
            <person name="Hainaut M."/>
            <person name="Harispe M.L."/>
            <person name="Henrissat B."/>
            <person name="Hilden K.S."/>
            <person name="Hope R."/>
            <person name="Hossain A."/>
            <person name="Karabika E."/>
            <person name="Karaffa L."/>
            <person name="Karanyi Z."/>
            <person name="Krasevec N."/>
            <person name="Kuo A."/>
            <person name="Kusch H."/>
            <person name="LaButti K."/>
            <person name="Lagendijk E.L."/>
            <person name="Lapidus A."/>
            <person name="Levasseur A."/>
            <person name="Lindquist E."/>
            <person name="Lipzen A."/>
            <person name="Logrieco A.F."/>
            <person name="MacCabe A."/>
            <person name="Maekelae M.R."/>
            <person name="Malavazi I."/>
            <person name="Melin P."/>
            <person name="Meyer V."/>
            <person name="Mielnichuk N."/>
            <person name="Miskei M."/>
            <person name="Molnar A.P."/>
            <person name="Mule G."/>
            <person name="Ngan C.Y."/>
            <person name="Orejas M."/>
            <person name="Orosz E."/>
            <person name="Ouedraogo J.P."/>
            <person name="Overkamp K.M."/>
            <person name="Park H.-S."/>
            <person name="Perrone G."/>
            <person name="Piumi F."/>
            <person name="Punt P.J."/>
            <person name="Ram A.F."/>
            <person name="Ramon A."/>
            <person name="Rauscher S."/>
            <person name="Record E."/>
            <person name="Riano-Pachon D.M."/>
            <person name="Robert V."/>
            <person name="Roehrig J."/>
            <person name="Ruller R."/>
            <person name="Salamov A."/>
            <person name="Salih N.S."/>
            <person name="Samson R.A."/>
            <person name="Sandor E."/>
            <person name="Sanguinetti M."/>
            <person name="Schuetze T."/>
            <person name="Sepcic K."/>
            <person name="Shelest E."/>
            <person name="Sherlock G."/>
            <person name="Sophianopoulou V."/>
            <person name="Squina F.M."/>
            <person name="Sun H."/>
            <person name="Susca A."/>
            <person name="Todd R.B."/>
            <person name="Tsang A."/>
            <person name="Unkles S.E."/>
            <person name="van de Wiele N."/>
            <person name="van Rossen-Uffink D."/>
            <person name="Oliveira J.V."/>
            <person name="Vesth T.C."/>
            <person name="Visser J."/>
            <person name="Yu J.-H."/>
            <person name="Zhou M."/>
            <person name="Andersen M.R."/>
            <person name="Archer D.B."/>
            <person name="Baker S.E."/>
            <person name="Benoit I."/>
            <person name="Brakhage A.A."/>
            <person name="Braus G.H."/>
            <person name="Fischer R."/>
            <person name="Frisvad J.C."/>
            <person name="Goldman G.H."/>
            <person name="Houbraken J."/>
            <person name="Oakley B."/>
            <person name="Pocsi I."/>
            <person name="Scazzocchio C."/>
            <person name="Seiboth B."/>
            <person name="vanKuyk P.A."/>
            <person name="Wortman J."/>
            <person name="Dyer P.S."/>
            <person name="Grigoriev I.V."/>
        </authorList>
    </citation>
    <scope>NUCLEOTIDE SEQUENCE [LARGE SCALE GENOMIC DNA]</scope>
    <source>
        <strain evidence="2">ITEM 5010</strain>
    </source>
</reference>
<proteinExistence type="predicted"/>
<gene>
    <name evidence="1" type="ORF">ASPCADRAFT_207717</name>
</gene>
<organism evidence="1 2">
    <name type="scientific">Aspergillus carbonarius (strain ITEM 5010)</name>
    <dbReference type="NCBI Taxonomy" id="602072"/>
    <lineage>
        <taxon>Eukaryota</taxon>
        <taxon>Fungi</taxon>
        <taxon>Dikarya</taxon>
        <taxon>Ascomycota</taxon>
        <taxon>Pezizomycotina</taxon>
        <taxon>Eurotiomycetes</taxon>
        <taxon>Eurotiomycetidae</taxon>
        <taxon>Eurotiales</taxon>
        <taxon>Aspergillaceae</taxon>
        <taxon>Aspergillus</taxon>
        <taxon>Aspergillus subgen. Circumdati</taxon>
    </lineage>
</organism>
<dbReference type="EMBL" id="KV907500">
    <property type="protein sequence ID" value="OOF95238.1"/>
    <property type="molecule type" value="Genomic_DNA"/>
</dbReference>
<sequence>MDTIYLLGQVLLAPLGSSHRGDFLWFRGPIQSNNHGFIGVYLFPPDLHPTFA</sequence>
<dbReference type="Proteomes" id="UP000188318">
    <property type="component" value="Unassembled WGS sequence"/>
</dbReference>
<protein>
    <submittedName>
        <fullName evidence="1">Uncharacterized protein</fullName>
    </submittedName>
</protein>
<dbReference type="VEuPathDB" id="FungiDB:ASPCADRAFT_207717"/>